<dbReference type="RefSeq" id="WP_185078148.1">
    <property type="nucleotide sequence ID" value="NZ_JACHMB010000001.1"/>
</dbReference>
<accession>A0A7W9GKC0</accession>
<proteinExistence type="predicted"/>
<dbReference type="AlphaFoldDB" id="A0A7W9GKC0"/>
<evidence type="ECO:0000313" key="1">
    <source>
        <dbReference type="EMBL" id="MBB5785364.1"/>
    </source>
</evidence>
<keyword evidence="2" id="KW-1185">Reference proteome</keyword>
<evidence type="ECO:0000313" key="2">
    <source>
        <dbReference type="Proteomes" id="UP000579153"/>
    </source>
</evidence>
<sequence length="46" mass="4427">MIGFYGAPGIAGPCGPGPTQHAAELGAPILGLFGGADEGIAFLASR</sequence>
<protein>
    <submittedName>
        <fullName evidence="1">Uncharacterized protein</fullName>
    </submittedName>
</protein>
<gene>
    <name evidence="1" type="ORF">HD596_012120</name>
</gene>
<comment type="caution">
    <text evidence="1">The sequence shown here is derived from an EMBL/GenBank/DDBJ whole genome shotgun (WGS) entry which is preliminary data.</text>
</comment>
<reference evidence="1 2" key="1">
    <citation type="submission" date="2020-08" db="EMBL/GenBank/DDBJ databases">
        <title>Sequencing the genomes of 1000 actinobacteria strains.</title>
        <authorList>
            <person name="Klenk H.-P."/>
        </authorList>
    </citation>
    <scope>NUCLEOTIDE SEQUENCE [LARGE SCALE GENOMIC DNA]</scope>
    <source>
        <strain evidence="1 2">DSM 45507</strain>
    </source>
</reference>
<dbReference type="Proteomes" id="UP000579153">
    <property type="component" value="Unassembled WGS sequence"/>
</dbReference>
<dbReference type="EMBL" id="JACHMB010000001">
    <property type="protein sequence ID" value="MBB5785364.1"/>
    <property type="molecule type" value="Genomic_DNA"/>
</dbReference>
<organism evidence="1 2">
    <name type="scientific">Nonomuraea jabiensis</name>
    <dbReference type="NCBI Taxonomy" id="882448"/>
    <lineage>
        <taxon>Bacteria</taxon>
        <taxon>Bacillati</taxon>
        <taxon>Actinomycetota</taxon>
        <taxon>Actinomycetes</taxon>
        <taxon>Streptosporangiales</taxon>
        <taxon>Streptosporangiaceae</taxon>
        <taxon>Nonomuraea</taxon>
    </lineage>
</organism>
<name>A0A7W9GKC0_9ACTN</name>